<dbReference type="InterPro" id="IPR000719">
    <property type="entry name" value="Prot_kinase_dom"/>
</dbReference>
<dbReference type="InterPro" id="IPR050122">
    <property type="entry name" value="RTK"/>
</dbReference>
<dbReference type="InterPro" id="IPR011009">
    <property type="entry name" value="Kinase-like_dom_sf"/>
</dbReference>
<dbReference type="PANTHER" id="PTHR24416:SF611">
    <property type="entry name" value="TYROSINE-PROTEIN KINASE TRANSMEMBRANE RECEPTOR ROR"/>
    <property type="match status" value="1"/>
</dbReference>
<reference evidence="3 4" key="1">
    <citation type="submission" date="2024-02" db="EMBL/GenBank/DDBJ databases">
        <title>A draft genome for the cacao thread blight pathogen Marasmius crinis-equi.</title>
        <authorList>
            <person name="Cohen S.P."/>
            <person name="Baruah I.K."/>
            <person name="Amoako-Attah I."/>
            <person name="Bukari Y."/>
            <person name="Meinhardt L.W."/>
            <person name="Bailey B.A."/>
        </authorList>
    </citation>
    <scope>NUCLEOTIDE SEQUENCE [LARGE SCALE GENOMIC DNA]</scope>
    <source>
        <strain evidence="3 4">GH-76</strain>
    </source>
</reference>
<dbReference type="PANTHER" id="PTHR24416">
    <property type="entry name" value="TYROSINE-PROTEIN KINASE RECEPTOR"/>
    <property type="match status" value="1"/>
</dbReference>
<accession>A0ABR3F6X9</accession>
<sequence>MSTSTTRPAGTARWLAPELLIGSGGTCKASDVYAYACVCYEIFTGGCHPFPELPNEMAVAFHVTQGKRPARPANAPELKDEMWALMKLCWDAVAAARPTADQLLDKVLNIDTGGSVFSPAPGWDESVFAQVWANVEYRPLVNRSIPVTSRQGREMLASSGYVALDAPRITMKRKAKNFESEHPECTTNGANRSSPKVQEGQVRGLESRLTMSSERSLPRPAIADKHPARTKDSPSGKKKFSADSRYAYPGLPTPAGF</sequence>
<dbReference type="Proteomes" id="UP001465976">
    <property type="component" value="Unassembled WGS sequence"/>
</dbReference>
<dbReference type="PROSITE" id="PS50011">
    <property type="entry name" value="PROTEIN_KINASE_DOM"/>
    <property type="match status" value="1"/>
</dbReference>
<protein>
    <submittedName>
        <fullName evidence="3">Rho guanine nucleotide exchange factor</fullName>
    </submittedName>
</protein>
<feature type="compositionally biased region" description="Basic and acidic residues" evidence="1">
    <location>
        <begin position="222"/>
        <end position="235"/>
    </location>
</feature>
<dbReference type="InterPro" id="IPR001245">
    <property type="entry name" value="Ser-Thr/Tyr_kinase_cat_dom"/>
</dbReference>
<feature type="domain" description="Protein kinase" evidence="2">
    <location>
        <begin position="1"/>
        <end position="108"/>
    </location>
</feature>
<evidence type="ECO:0000313" key="3">
    <source>
        <dbReference type="EMBL" id="KAL0570851.1"/>
    </source>
</evidence>
<keyword evidence="4" id="KW-1185">Reference proteome</keyword>
<proteinExistence type="predicted"/>
<name>A0ABR3F6X9_9AGAR</name>
<feature type="compositionally biased region" description="Polar residues" evidence="1">
    <location>
        <begin position="185"/>
        <end position="196"/>
    </location>
</feature>
<organism evidence="3 4">
    <name type="scientific">Marasmius crinis-equi</name>
    <dbReference type="NCBI Taxonomy" id="585013"/>
    <lineage>
        <taxon>Eukaryota</taxon>
        <taxon>Fungi</taxon>
        <taxon>Dikarya</taxon>
        <taxon>Basidiomycota</taxon>
        <taxon>Agaricomycotina</taxon>
        <taxon>Agaricomycetes</taxon>
        <taxon>Agaricomycetidae</taxon>
        <taxon>Agaricales</taxon>
        <taxon>Marasmiineae</taxon>
        <taxon>Marasmiaceae</taxon>
        <taxon>Marasmius</taxon>
    </lineage>
</organism>
<dbReference type="Pfam" id="PF07714">
    <property type="entry name" value="PK_Tyr_Ser-Thr"/>
    <property type="match status" value="1"/>
</dbReference>
<evidence type="ECO:0000256" key="1">
    <source>
        <dbReference type="SAM" id="MobiDB-lite"/>
    </source>
</evidence>
<evidence type="ECO:0000313" key="4">
    <source>
        <dbReference type="Proteomes" id="UP001465976"/>
    </source>
</evidence>
<dbReference type="Gene3D" id="1.10.510.10">
    <property type="entry name" value="Transferase(Phosphotransferase) domain 1"/>
    <property type="match status" value="1"/>
</dbReference>
<dbReference type="EMBL" id="JBAHYK010000863">
    <property type="protein sequence ID" value="KAL0570851.1"/>
    <property type="molecule type" value="Genomic_DNA"/>
</dbReference>
<evidence type="ECO:0000259" key="2">
    <source>
        <dbReference type="PROSITE" id="PS50011"/>
    </source>
</evidence>
<comment type="caution">
    <text evidence="3">The sequence shown here is derived from an EMBL/GenBank/DDBJ whole genome shotgun (WGS) entry which is preliminary data.</text>
</comment>
<gene>
    <name evidence="3" type="primary">TUS1_18</name>
    <name evidence="3" type="ORF">V5O48_011106</name>
</gene>
<dbReference type="SUPFAM" id="SSF56112">
    <property type="entry name" value="Protein kinase-like (PK-like)"/>
    <property type="match status" value="1"/>
</dbReference>
<feature type="region of interest" description="Disordered" evidence="1">
    <location>
        <begin position="175"/>
        <end position="257"/>
    </location>
</feature>